<organism evidence="1 2">
    <name type="scientific">Daphnia sinensis</name>
    <dbReference type="NCBI Taxonomy" id="1820382"/>
    <lineage>
        <taxon>Eukaryota</taxon>
        <taxon>Metazoa</taxon>
        <taxon>Ecdysozoa</taxon>
        <taxon>Arthropoda</taxon>
        <taxon>Crustacea</taxon>
        <taxon>Branchiopoda</taxon>
        <taxon>Diplostraca</taxon>
        <taxon>Cladocera</taxon>
        <taxon>Anomopoda</taxon>
        <taxon>Daphniidae</taxon>
        <taxon>Daphnia</taxon>
        <taxon>Daphnia similis group</taxon>
    </lineage>
</organism>
<sequence>MINNKRCGEHEMIPTEDKFVFLHEPQTIGYWMQTIDWEILNCVLEQVHLHQLMEDEDFLTPIGKASALSGALSHNHLTLVWDTKYTHKVQHELHKVENGTGILLMKTENSKYFRLLDNDRQLDFHLTLQPPCDPKQTSCTNRTTSFNMVGQAKLLVVTAAIMEKYPPITVKSAAVIEKAPRTTVENSTPSSDPELDSAANKQYLQDLSTDRDNELGRLFQSIECDVRKAKHERAIIAAQYNGWLAASLKLPLCAKLQAFGQTAVVIQCKVINATFETVITPCGPQPKFKNYTINLDGWELVKYSPCYWTNGFVNFNDKPYAFRNNTWKRIDPNIILPERTLAHSFRYEDV</sequence>
<evidence type="ECO:0000313" key="1">
    <source>
        <dbReference type="EMBL" id="KAI9557224.1"/>
    </source>
</evidence>
<gene>
    <name evidence="1" type="ORF">GHT06_017046</name>
</gene>
<reference evidence="1 2" key="1">
    <citation type="submission" date="2022-05" db="EMBL/GenBank/DDBJ databases">
        <title>A multi-omics perspective on studying reproductive biology in Daphnia sinensis.</title>
        <authorList>
            <person name="Jia J."/>
        </authorList>
    </citation>
    <scope>NUCLEOTIDE SEQUENCE [LARGE SCALE GENOMIC DNA]</scope>
    <source>
        <strain evidence="1 2">WSL</strain>
    </source>
</reference>
<dbReference type="Proteomes" id="UP000820818">
    <property type="component" value="Linkage Group LG6"/>
</dbReference>
<dbReference type="EMBL" id="WJBH02000006">
    <property type="protein sequence ID" value="KAI9557224.1"/>
    <property type="molecule type" value="Genomic_DNA"/>
</dbReference>
<comment type="caution">
    <text evidence="1">The sequence shown here is derived from an EMBL/GenBank/DDBJ whole genome shotgun (WGS) entry which is preliminary data.</text>
</comment>
<keyword evidence="2" id="KW-1185">Reference proteome</keyword>
<accession>A0AAD5KPC3</accession>
<dbReference type="AlphaFoldDB" id="A0AAD5KPC3"/>
<protein>
    <submittedName>
        <fullName evidence="1">Uncharacterized protein</fullName>
    </submittedName>
</protein>
<name>A0AAD5KPC3_9CRUS</name>
<proteinExistence type="predicted"/>
<evidence type="ECO:0000313" key="2">
    <source>
        <dbReference type="Proteomes" id="UP000820818"/>
    </source>
</evidence>